<dbReference type="Proteomes" id="UP000663881">
    <property type="component" value="Unassembled WGS sequence"/>
</dbReference>
<protein>
    <submittedName>
        <fullName evidence="2">Uncharacterized protein</fullName>
    </submittedName>
</protein>
<reference evidence="2" key="1">
    <citation type="submission" date="2021-02" db="EMBL/GenBank/DDBJ databases">
        <authorList>
            <person name="Nowell W R."/>
        </authorList>
    </citation>
    <scope>NUCLEOTIDE SEQUENCE</scope>
</reference>
<feature type="region of interest" description="Disordered" evidence="1">
    <location>
        <begin position="378"/>
        <end position="399"/>
    </location>
</feature>
<gene>
    <name evidence="2" type="ORF">OKA104_LOCUS39156</name>
</gene>
<dbReference type="EMBL" id="CAJOAY010007501">
    <property type="protein sequence ID" value="CAF4167760.1"/>
    <property type="molecule type" value="Genomic_DNA"/>
</dbReference>
<accession>A0A819Z743</accession>
<evidence type="ECO:0000313" key="2">
    <source>
        <dbReference type="EMBL" id="CAF4167760.1"/>
    </source>
</evidence>
<comment type="caution">
    <text evidence="2">The sequence shown here is derived from an EMBL/GenBank/DDBJ whole genome shotgun (WGS) entry which is preliminary data.</text>
</comment>
<name>A0A819Z743_9BILA</name>
<sequence length="545" mass="64291">MSRQTRSLSELPEYYFKLTTKQQRNWRKNTKKIQYNESLREQYAPYRPSSNIIRTHLHHQTSVETVEKLIKQAKETKIFIVDTEGQIGELINSGALIQIQFVDSINDSTIILIETNFLPAPQTTLFNKIKELCSIIFNNNNDIVSWGCVEKEFKEFHHLNLINIGNIIKYNLQFLFSNPNGKPITHPAREKREEATGCSFVCDTPGDDEFDDEFDYDDNEQPDKSNSVEPTSLQDAVVRTFNRFLDKSLTVNYWKCGIDLNLNTWRNKLFSRSRYDANIERQERNKRLQYAINDCTSVAELFFHMYPEKMNNYLITPEPEKPTSSNIIKKINNDLSDVSDDELPQIRTPRSNNNKQRTTHELIITTTQQEMNEIMSTTQPEQKQLQETTSTRKLTKQERQKIKNDKFRLKKKYKPSFQNYIRRPIYYKYDYKKIRSQLMDDNITTSHQIKINDNNDEVSIGFKSNELKERAKLRITPDSIEHMHGHVFIYYHVGFITQHDQILVIQITQRLLTTPKLYIQQFVDGTNLNECETMQTQLPNTFHHL</sequence>
<proteinExistence type="predicted"/>
<evidence type="ECO:0000256" key="1">
    <source>
        <dbReference type="SAM" id="MobiDB-lite"/>
    </source>
</evidence>
<feature type="compositionally biased region" description="Polar residues" evidence="1">
    <location>
        <begin position="378"/>
        <end position="392"/>
    </location>
</feature>
<evidence type="ECO:0000313" key="3">
    <source>
        <dbReference type="Proteomes" id="UP000663881"/>
    </source>
</evidence>
<organism evidence="2 3">
    <name type="scientific">Adineta steineri</name>
    <dbReference type="NCBI Taxonomy" id="433720"/>
    <lineage>
        <taxon>Eukaryota</taxon>
        <taxon>Metazoa</taxon>
        <taxon>Spiralia</taxon>
        <taxon>Gnathifera</taxon>
        <taxon>Rotifera</taxon>
        <taxon>Eurotatoria</taxon>
        <taxon>Bdelloidea</taxon>
        <taxon>Adinetida</taxon>
        <taxon>Adinetidae</taxon>
        <taxon>Adineta</taxon>
    </lineage>
</organism>
<dbReference type="AlphaFoldDB" id="A0A819Z743"/>